<accession>Q2N4X2</accession>
<dbReference type="Gene3D" id="3.20.20.210">
    <property type="match status" value="1"/>
</dbReference>
<proteinExistence type="predicted"/>
<dbReference type="EMBL" id="CT009609">
    <property type="protein sequence ID" value="CAJ13745.1"/>
    <property type="molecule type" value="Genomic_DNA"/>
</dbReference>
<evidence type="ECO:0008006" key="2">
    <source>
        <dbReference type="Google" id="ProtNLM"/>
    </source>
</evidence>
<evidence type="ECO:0000313" key="1">
    <source>
        <dbReference type="EMBL" id="CAJ13745.1"/>
    </source>
</evidence>
<sequence length="519" mass="57532">MTVAPVAGLVSSSLEPFDIVDILLRATVAENVRHPEITLPMRRLVIEFLMTFFAGENPLGLLQDRPDGLKLTLSVSGHLLFPRLLELVFQRDDIGHHNLTRQKLFTANRPCIRYTFKTYHRPCRVSIILYCQIPDRMVILMDLIKERHSRFTSENDRKVTETMEETFRPGGLPVLIGSLPLDDHEAAARLVFRHTPEIPLWVQLPVFPKEGMIAQFMPGLPGLATVEGRTCIDTSAGNFAADLAAFYEDYLAVTDGGATLDGSRFALTPDMARGFYVFMDHVAALKTPPVALKGQVTGPITFTTAVKDQAGRAVFYDESVRDAAVKLLAENARWQIRQLSRFGRPVILFIDEPALAGFGSSEFISISKADVAAALGEVIDAVHAEGGLAGIHVCANTEWDLIIDTPIDIVNFDAYTYFDRFILYGEAVRRFLEAGRIIAWGIVPTSEAVANETGDALAARWEDQAAQVRKLGFDRERILSQTLITPSCGTGSLSREHAVRVLDLTRAVSRRIRGIEVDR</sequence>
<dbReference type="AlphaFoldDB" id="Q2N4X2"/>
<gene>
    <name evidence="1" type="ORF">dmi7</name>
</gene>
<dbReference type="InterPro" id="IPR038071">
    <property type="entry name" value="UROD/MetE-like_sf"/>
</dbReference>
<protein>
    <recommendedName>
        <fullName evidence="2">Methionine synthase</fullName>
    </recommendedName>
</protein>
<organism evidence="1">
    <name type="scientific">Desulfococcus multivorans</name>
    <dbReference type="NCBI Taxonomy" id="897"/>
    <lineage>
        <taxon>Bacteria</taxon>
        <taxon>Pseudomonadati</taxon>
        <taxon>Thermodesulfobacteriota</taxon>
        <taxon>Desulfobacteria</taxon>
        <taxon>Desulfobacterales</taxon>
        <taxon>Desulfococcaceae</taxon>
        <taxon>Desulfococcus</taxon>
    </lineage>
</organism>
<dbReference type="SUPFAM" id="SSF51726">
    <property type="entry name" value="UROD/MetE-like"/>
    <property type="match status" value="1"/>
</dbReference>
<name>Q2N4X2_DESML</name>
<reference evidence="1" key="1">
    <citation type="journal article" date="2007" name="J. Mol. Microbiol. Biotechnol.">
        <title>Analyses of the vrl gene cluster in Desulfococcus multivorans: homologous to the virulence-associated locus of the ovine footrot pathogen Dichelobacter nodosus strain A198.</title>
        <authorList>
            <person name="Knaust F."/>
            <person name="Kube M."/>
            <person name="Reinhardt R."/>
            <person name="Rabus R."/>
        </authorList>
    </citation>
    <scope>NUCLEOTIDE SEQUENCE</scope>
</reference>